<gene>
    <name evidence="2" type="ORF">VIS19158_02154</name>
</gene>
<dbReference type="InterPro" id="IPR003314">
    <property type="entry name" value="Mu-type_HTH"/>
</dbReference>
<dbReference type="eggNOG" id="COG2932">
    <property type="taxonomic scope" value="Bacteria"/>
</dbReference>
<dbReference type="Gene3D" id="1.10.10.10">
    <property type="entry name" value="Winged helix-like DNA-binding domain superfamily/Winged helix DNA-binding domain"/>
    <property type="match status" value="1"/>
</dbReference>
<protein>
    <recommendedName>
        <fullName evidence="1">HTH Mu-type domain-containing protein</fullName>
    </recommendedName>
</protein>
<dbReference type="EMBL" id="AFWE01000181">
    <property type="protein sequence ID" value="EGU33018.1"/>
    <property type="molecule type" value="Genomic_DNA"/>
</dbReference>
<dbReference type="InterPro" id="IPR009061">
    <property type="entry name" value="DNA-bd_dom_put_sf"/>
</dbReference>
<dbReference type="RefSeq" id="WP_005597393.1">
    <property type="nucleotide sequence ID" value="NZ_AFWE01000181.1"/>
</dbReference>
<reference evidence="2 3" key="1">
    <citation type="journal article" date="2012" name="Int. J. Syst. Evol. Microbiol.">
        <title>Vibrio caribbeanicus sp. nov., isolated from the marine sponge Scleritoderma cyanea.</title>
        <authorList>
            <person name="Hoffmann M."/>
            <person name="Monday S.R."/>
            <person name="Allard M.W."/>
            <person name="Strain E.A."/>
            <person name="Whittaker P."/>
            <person name="Naum M."/>
            <person name="McCarthy P.J."/>
            <person name="Lopez J.V."/>
            <person name="Fischer M."/>
            <person name="Brown E.W."/>
        </authorList>
    </citation>
    <scope>NUCLEOTIDE SEQUENCE [LARGE SCALE GENOMIC DNA]</scope>
    <source>
        <strain evidence="2 3">LMG 19158</strain>
    </source>
</reference>
<dbReference type="SUPFAM" id="SSF46955">
    <property type="entry name" value="Putative DNA-binding domain"/>
    <property type="match status" value="1"/>
</dbReference>
<name>F9RRK2_9VIBR</name>
<dbReference type="PROSITE" id="PS51702">
    <property type="entry name" value="HTH_MU"/>
    <property type="match status" value="1"/>
</dbReference>
<dbReference type="GO" id="GO:0003677">
    <property type="term" value="F:DNA binding"/>
    <property type="evidence" value="ECO:0007669"/>
    <property type="project" value="InterPro"/>
</dbReference>
<dbReference type="Pfam" id="PF02316">
    <property type="entry name" value="HTH_Tnp_Mu_1"/>
    <property type="match status" value="1"/>
</dbReference>
<accession>F9RRK2</accession>
<dbReference type="Proteomes" id="UP000004349">
    <property type="component" value="Unassembled WGS sequence"/>
</dbReference>
<sequence>MFYFKEAMNLKRKLLPLSWRLNGSMKEWYQTKELVGLAGLPGTIRGINHKAKVENWLKRKPEGIKGRAYEYHIDSIPREALEDLSPGNSEMPEPSAFRARNAKQILMALILESDDSLIEAIHKQVVHKGMESLYVNERDKRMLDLVADCDDEEFKEIFAFIRKAKYALLAGYKVDPAAINSDLDIEKKKQA</sequence>
<evidence type="ECO:0000313" key="2">
    <source>
        <dbReference type="EMBL" id="EGU33018.1"/>
    </source>
</evidence>
<comment type="caution">
    <text evidence="2">The sequence shown here is derived from an EMBL/GenBank/DDBJ whole genome shotgun (WGS) entry which is preliminary data.</text>
</comment>
<evidence type="ECO:0000259" key="1">
    <source>
        <dbReference type="PROSITE" id="PS51702"/>
    </source>
</evidence>
<organism evidence="2 3">
    <name type="scientific">Vibrio scophthalmi LMG 19158</name>
    <dbReference type="NCBI Taxonomy" id="870967"/>
    <lineage>
        <taxon>Bacteria</taxon>
        <taxon>Pseudomonadati</taxon>
        <taxon>Pseudomonadota</taxon>
        <taxon>Gammaproteobacteria</taxon>
        <taxon>Vibrionales</taxon>
        <taxon>Vibrionaceae</taxon>
        <taxon>Vibrio</taxon>
    </lineage>
</organism>
<dbReference type="InterPro" id="IPR036388">
    <property type="entry name" value="WH-like_DNA-bd_sf"/>
</dbReference>
<evidence type="ECO:0000313" key="3">
    <source>
        <dbReference type="Proteomes" id="UP000004349"/>
    </source>
</evidence>
<feature type="domain" description="HTH Mu-type" evidence="1">
    <location>
        <begin position="25"/>
        <end position="92"/>
    </location>
</feature>
<dbReference type="AlphaFoldDB" id="F9RRK2"/>
<proteinExistence type="predicted"/>